<dbReference type="RefSeq" id="XP_043126573.1">
    <property type="nucleotide sequence ID" value="XM_043270638.1"/>
</dbReference>
<keyword evidence="4" id="KW-1185">Reference proteome</keyword>
<sequence>MSPSLQLHTHSQKDEKLPSCSSKTLVAPPPVESPKSPEDYDPCVNAKPYSPFYRHATTSFALEQSRSQTKKPNCSVDGMHDLESAPSQTPYKQSMDVPGCRTSKLWTKKRKRCGCMQSLTKKQRMAVKVVIAVVTLGSMVAIALGITVAVGGGVWKSDHQQGAIVVKQ</sequence>
<comment type="caution">
    <text evidence="3">The sequence shown here is derived from an EMBL/GenBank/DDBJ whole genome shotgun (WGS) entry which is preliminary data.</text>
</comment>
<dbReference type="EMBL" id="BOPL01000005">
    <property type="protein sequence ID" value="GIK03387.1"/>
    <property type="molecule type" value="Genomic_DNA"/>
</dbReference>
<keyword evidence="2" id="KW-0472">Membrane</keyword>
<organism evidence="3 4">
    <name type="scientific">Aspergillus viridinutans</name>
    <dbReference type="NCBI Taxonomy" id="75553"/>
    <lineage>
        <taxon>Eukaryota</taxon>
        <taxon>Fungi</taxon>
        <taxon>Dikarya</taxon>
        <taxon>Ascomycota</taxon>
        <taxon>Pezizomycotina</taxon>
        <taxon>Eurotiomycetes</taxon>
        <taxon>Eurotiomycetidae</taxon>
        <taxon>Eurotiales</taxon>
        <taxon>Aspergillaceae</taxon>
        <taxon>Aspergillus</taxon>
        <taxon>Aspergillus subgen. Fumigati</taxon>
    </lineage>
</organism>
<feature type="compositionally biased region" description="Polar residues" evidence="1">
    <location>
        <begin position="61"/>
        <end position="72"/>
    </location>
</feature>
<dbReference type="OrthoDB" id="5387214at2759"/>
<proteinExistence type="predicted"/>
<feature type="transmembrane region" description="Helical" evidence="2">
    <location>
        <begin position="126"/>
        <end position="150"/>
    </location>
</feature>
<dbReference type="GeneID" id="66935438"/>
<keyword evidence="2" id="KW-1133">Transmembrane helix</keyword>
<dbReference type="Proteomes" id="UP000710440">
    <property type="component" value="Unassembled WGS sequence"/>
</dbReference>
<name>A0A9P3F2X2_ASPVI</name>
<accession>A0A9P3F2X2</accession>
<evidence type="ECO:0000313" key="4">
    <source>
        <dbReference type="Proteomes" id="UP000710440"/>
    </source>
</evidence>
<evidence type="ECO:0000313" key="3">
    <source>
        <dbReference type="EMBL" id="GIK03387.1"/>
    </source>
</evidence>
<evidence type="ECO:0000256" key="2">
    <source>
        <dbReference type="SAM" id="Phobius"/>
    </source>
</evidence>
<gene>
    <name evidence="3" type="ORF">Aspvir_007456</name>
</gene>
<feature type="region of interest" description="Disordered" evidence="1">
    <location>
        <begin position="61"/>
        <end position="96"/>
    </location>
</feature>
<dbReference type="AlphaFoldDB" id="A0A9P3F2X2"/>
<feature type="region of interest" description="Disordered" evidence="1">
    <location>
        <begin position="1"/>
        <end position="40"/>
    </location>
</feature>
<reference evidence="3 4" key="1">
    <citation type="submission" date="2021-02" db="EMBL/GenBank/DDBJ databases">
        <title>Pan-genome distribution and transcriptional activeness of fungal secondary metabolism genes in Aspergillus section Fumigati.</title>
        <authorList>
            <person name="Takahashi H."/>
            <person name="Umemura M."/>
            <person name="Ninomiya A."/>
            <person name="Kusuya Y."/>
            <person name="Urayama S."/>
            <person name="Shimizu M."/>
            <person name="Watanabe A."/>
            <person name="Kamei K."/>
            <person name="Yaguchi T."/>
            <person name="Hagiwara D."/>
        </authorList>
    </citation>
    <scope>NUCLEOTIDE SEQUENCE [LARGE SCALE GENOMIC DNA]</scope>
    <source>
        <strain evidence="3 4">IFM 47045</strain>
    </source>
</reference>
<evidence type="ECO:0000256" key="1">
    <source>
        <dbReference type="SAM" id="MobiDB-lite"/>
    </source>
</evidence>
<keyword evidence="2" id="KW-0812">Transmembrane</keyword>
<protein>
    <submittedName>
        <fullName evidence="3">Uncharacterized protein</fullName>
    </submittedName>
</protein>